<dbReference type="PANTHER" id="PTHR31513">
    <property type="entry name" value="EPHRIN TYPE-B RECEPTOR"/>
    <property type="match status" value="1"/>
</dbReference>
<sequence>MKNNPNVMLQETHILSGALSMNPLFTTSISQQSSDGDPFSAPFLLHLFILNLFISFAINPSLCADSDDEFSILAFEIHGDYSPPSPPPVPPPPHPPPLSCQGGLNGIGSLDTICELNSSLILEDNVYIEGNGSLFILSGVNLSCPFLGCEIVVNISGEFSLGRNSMLIAGLVTVNASNASFLTGSVVNVTALAGAPPEQTSGTPDGLQGSGGGHGGRGASCVIDNTKLPDDVWGGDTYAWSSLNEPVSYGSKGGTTSKDEKYGGEGGGRIWLEARSSIELSGSVLADGGDGGIKGGGGSGGSIFVKARRMTGSGRISAVGGNGFAGGGGGRVSIKVFSRRDNTDIVAHGGRSLGCPENAGAAGTYYDAVPRRLIVNNHNLSTQTDTLLLEFPKQPLWTNVDIQNHAKALVPLYWSRVQVRGQIRLSCGAVLSFGLAHFASSEFELMAEELLMSDSVIKIFGALRMSVKMHLMWNSKMLIDGLADAIVATSLLEASNVVVLRGASVIHSNANLGVHGQGFLNLSGPGDLIEAQHLILSLFFSVNIGPGSSLRGPLESGGSNLTDSHFGTGRKPKLNCELPNCPMELLHPPEDCNMNSTLTFTLQAEQSPPCVADKWLASCFRSVELKIITGSVIHFHWVRAVEVHSSGVISASGLGCPGGIGRGKFFANGLGGGGGHGGKGGDGYYDGNFIDGGVSYGDADLPCELGSGSGNDSLAGATAGGGIIVMGSLERSLSSLSLDGSLRADGESFGEKYLEKNDRVFSNIGPGGGSGGTILLFVQTLALGNSSTISTVGGHGSPSGGGGGGGGRIHFHWSDIPVGDAYLPIASANGSIITGGGFGRGHGRAGQNGTVTGKACPRGLYGIFCEECPVGSFKNVSGSDRALCHACPSLELPHRAIYVTVRGGVTETPCPHKCISDRYHMPKCYTAFEELVYTFGGPWWFGFILLSVLILLALVLSVARMKYVTGDELPTPLPARQGSRLDHSFPFLESLNEVLETNRNEESQSHVHRMFFMGPNTFSEPWHLPHSPPEQVTEIVYEAAFNRFVDEINGLAAYQWWEGSVYSILCVFAYPLAWSWLQSRRKKKLQQLREYVRSEYDHSCLRSCRSRALYEGLKVAATSDLMLAYVDFYLGGDEKRAGLPPRLHQRFPLSLIFGGDGSYMAPFHLCSDNILTSLMSQSIPPTIWYRLVAGLNAQLRLVRCGHLKLTFGHVISWLETHANPTLRLYGVHVDLAWFQPTASGYSQFGLLMYAIDNESVPPILEGQDALFPRDYLSRTPRNHWENSFEHLRLIDHWMSQKRFSGGILHSKNLRTFKENKAICYPYSFVVYNGKPVGHQDLVGLFISILLLGDFSMVLLSLLQLYSISLLNFFLVLFILPLGLLFPFPAGISALFSRGPKRAAGLARIYALWNITSLINVGVAFTCGLIHYATHSRKKHSNFQSWNFSMDESEWWVLPCGLALCKLVQSRLIDCHVANQEIQDHSLYSSDPDQSSEAPLLGSHGLANKSKKTTVVGLIFGGDTNGWLLEGSNKHNDGKFGGNESDVVESENGVVAADDARCSEIGASTLRQGGHAVDAAVATALCLGVVNSMASGIGGGAFMLVRSSATSQTQAFDMRETAPLAASQNMYESNPKAKVEGALSMGVPGEIAGLHEAWLQHGRIAWRTLFQPAIKLARDGYVVAPYLGRHLSALRDDILSDPGLRQVFAPNGKMLKEGDTCYNVELGRSLEAVAELGPQAFYNGTLGEKLVKDVREAGGILTMEDLRNYKVNVVDAVAANVLGYTIFGMPPPSSGTLGLSLVLNIFNSYGTSDAAKGDLGLHRLIEALKHMFAIRMNLGDPAFVDTTKYASAMLSPSFAKKIRQKILDNTTFPPEWSQLRDHGTSHFCIVDADRNAVSVTSTVNYPFGAGVLSPSTGILLNNEMGDFSTPTDISPDHLPPAPANFIEPNKRPLSSMTPLIITKDNQLAGVLGGSGGMNIIPAVTQLIPNIVCYENMTVIDGDHIELSDERKLFLQQRGHQLQAQAGGAITQLIVQTLQNPANIGRKSGKNSNEQIFHGRLTAVSDPRKDGRPAACIPAK</sequence>
<dbReference type="InterPro" id="IPR000101">
    <property type="entry name" value="GGT_peptidase"/>
</dbReference>
<proteinExistence type="predicted"/>
<feature type="binding site" evidence="2">
    <location>
        <position position="1614"/>
    </location>
    <ligand>
        <name>L-glutamate</name>
        <dbReference type="ChEBI" id="CHEBI:29985"/>
    </ligand>
</feature>
<feature type="binding site" evidence="2">
    <location>
        <begin position="1949"/>
        <end position="1950"/>
    </location>
    <ligand>
        <name>L-glutamate</name>
        <dbReference type="ChEBI" id="CHEBI:29985"/>
    </ligand>
</feature>
<reference evidence="6 7" key="1">
    <citation type="submission" date="2018-10" db="EMBL/GenBank/DDBJ databases">
        <title>A high-quality apple genome assembly.</title>
        <authorList>
            <person name="Hu J."/>
        </authorList>
    </citation>
    <scope>NUCLEOTIDE SEQUENCE [LARGE SCALE GENOMIC DNA]</scope>
    <source>
        <strain evidence="7">cv. HFTH1</strain>
        <tissue evidence="6">Young leaf</tissue>
    </source>
</reference>
<feature type="region of interest" description="Disordered" evidence="3">
    <location>
        <begin position="196"/>
        <end position="216"/>
    </location>
</feature>
<feature type="binding site" evidence="2">
    <location>
        <begin position="1897"/>
        <end position="1899"/>
    </location>
    <ligand>
        <name>L-glutamate</name>
        <dbReference type="ChEBI" id="CHEBI:29985"/>
    </ligand>
</feature>
<dbReference type="Gene3D" id="3.60.20.40">
    <property type="match status" value="1"/>
</dbReference>
<dbReference type="PRINTS" id="PR01210">
    <property type="entry name" value="GGTRANSPTASE"/>
</dbReference>
<dbReference type="InterPro" id="IPR029055">
    <property type="entry name" value="Ntn_hydrolases_N"/>
</dbReference>
<organism evidence="6 7">
    <name type="scientific">Malus domestica</name>
    <name type="common">Apple</name>
    <name type="synonym">Pyrus malus</name>
    <dbReference type="NCBI Taxonomy" id="3750"/>
    <lineage>
        <taxon>Eukaryota</taxon>
        <taxon>Viridiplantae</taxon>
        <taxon>Streptophyta</taxon>
        <taxon>Embryophyta</taxon>
        <taxon>Tracheophyta</taxon>
        <taxon>Spermatophyta</taxon>
        <taxon>Magnoliopsida</taxon>
        <taxon>eudicotyledons</taxon>
        <taxon>Gunneridae</taxon>
        <taxon>Pentapetalae</taxon>
        <taxon>rosids</taxon>
        <taxon>fabids</taxon>
        <taxon>Rosales</taxon>
        <taxon>Rosaceae</taxon>
        <taxon>Amygdaloideae</taxon>
        <taxon>Maleae</taxon>
        <taxon>Malus</taxon>
    </lineage>
</organism>
<dbReference type="InterPro" id="IPR043138">
    <property type="entry name" value="GGT_lsub"/>
</dbReference>
<dbReference type="EMBL" id="RDQH01000328">
    <property type="protein sequence ID" value="RXI06007.1"/>
    <property type="molecule type" value="Genomic_DNA"/>
</dbReference>
<keyword evidence="4" id="KW-1133">Transmembrane helix</keyword>
<evidence type="ECO:0000256" key="1">
    <source>
        <dbReference type="PIRSR" id="PIRSR600101-1"/>
    </source>
</evidence>
<feature type="transmembrane region" description="Helical" evidence="4">
    <location>
        <begin position="1368"/>
        <end position="1392"/>
    </location>
</feature>
<evidence type="ECO:0000256" key="3">
    <source>
        <dbReference type="SAM" id="MobiDB-lite"/>
    </source>
</evidence>
<feature type="domain" description="DUF8003" evidence="5">
    <location>
        <begin position="851"/>
        <end position="925"/>
    </location>
</feature>
<dbReference type="NCBIfam" id="TIGR00066">
    <property type="entry name" value="g_glut_trans"/>
    <property type="match status" value="1"/>
</dbReference>
<accession>A0A498KF52</accession>
<dbReference type="SUPFAM" id="SSF56235">
    <property type="entry name" value="N-terminal nucleophile aminohydrolases (Ntn hydrolases)"/>
    <property type="match status" value="1"/>
</dbReference>
<feature type="transmembrane region" description="Helical" evidence="4">
    <location>
        <begin position="1404"/>
        <end position="1428"/>
    </location>
</feature>
<keyword evidence="4" id="KW-0812">Transmembrane</keyword>
<evidence type="ECO:0000259" key="5">
    <source>
        <dbReference type="Pfam" id="PF26010"/>
    </source>
</evidence>
<evidence type="ECO:0000313" key="6">
    <source>
        <dbReference type="EMBL" id="RXI06007.1"/>
    </source>
</evidence>
<keyword evidence="4" id="KW-0472">Membrane</keyword>
<feature type="transmembrane region" description="Helical" evidence="4">
    <location>
        <begin position="939"/>
        <end position="959"/>
    </location>
</feature>
<gene>
    <name evidence="6" type="ORF">DVH24_018049</name>
</gene>
<keyword evidence="7" id="KW-1185">Reference proteome</keyword>
<dbReference type="PANTHER" id="PTHR31513:SF10">
    <property type="entry name" value="TYROSINE-PROTEIN KINASE EPHRIN TYPE A_B RECEPTOR-LIKE DOMAIN-CONTAINING PROTEIN"/>
    <property type="match status" value="1"/>
</dbReference>
<dbReference type="GO" id="GO:0036374">
    <property type="term" value="F:glutathione hydrolase activity"/>
    <property type="evidence" value="ECO:0007669"/>
    <property type="project" value="InterPro"/>
</dbReference>
<dbReference type="STRING" id="3750.A0A498KF52"/>
<feature type="binding site" evidence="2">
    <location>
        <position position="1971"/>
    </location>
    <ligand>
        <name>L-glutamate</name>
        <dbReference type="ChEBI" id="CHEBI:29985"/>
    </ligand>
</feature>
<comment type="caution">
    <text evidence="6">The sequence shown here is derived from an EMBL/GenBank/DDBJ whole genome shotgun (WGS) entry which is preliminary data.</text>
</comment>
<feature type="active site" description="Nucleophile" evidence="1">
    <location>
        <position position="1879"/>
    </location>
</feature>
<dbReference type="Gene3D" id="1.10.246.130">
    <property type="match status" value="1"/>
</dbReference>
<dbReference type="InterPro" id="IPR058316">
    <property type="entry name" value="DUF8003"/>
</dbReference>
<evidence type="ECO:0000256" key="2">
    <source>
        <dbReference type="PIRSR" id="PIRSR600101-2"/>
    </source>
</evidence>
<feature type="binding site" evidence="2">
    <location>
        <position position="1921"/>
    </location>
    <ligand>
        <name>L-glutamate</name>
        <dbReference type="ChEBI" id="CHEBI:29985"/>
    </ligand>
</feature>
<dbReference type="Pfam" id="PF26010">
    <property type="entry name" value="DUF8003"/>
    <property type="match status" value="1"/>
</dbReference>
<dbReference type="Pfam" id="PF01019">
    <property type="entry name" value="G_glu_transpept"/>
    <property type="match status" value="1"/>
</dbReference>
<protein>
    <recommendedName>
        <fullName evidence="5">DUF8003 domain-containing protein</fullName>
    </recommendedName>
</protein>
<evidence type="ECO:0000256" key="4">
    <source>
        <dbReference type="SAM" id="Phobius"/>
    </source>
</evidence>
<dbReference type="GO" id="GO:0006751">
    <property type="term" value="P:glutathione catabolic process"/>
    <property type="evidence" value="ECO:0007669"/>
    <property type="project" value="InterPro"/>
</dbReference>
<evidence type="ECO:0000313" key="7">
    <source>
        <dbReference type="Proteomes" id="UP000290289"/>
    </source>
</evidence>
<feature type="transmembrane region" description="Helical" evidence="4">
    <location>
        <begin position="1337"/>
        <end position="1362"/>
    </location>
</feature>
<name>A0A498KF52_MALDO</name>
<dbReference type="Proteomes" id="UP000290289">
    <property type="component" value="Chromosome 2"/>
</dbReference>
<dbReference type="FunFam" id="1.10.246.130:FF:000001">
    <property type="entry name" value="Gamma-glutamyltransferase 5 isoform 1"/>
    <property type="match status" value="1"/>
</dbReference>
<dbReference type="InterPro" id="IPR043137">
    <property type="entry name" value="GGT_ssub_C"/>
</dbReference>